<dbReference type="PRINTS" id="PR00990">
    <property type="entry name" value="RIBOKINASE"/>
</dbReference>
<dbReference type="Pfam" id="PF00294">
    <property type="entry name" value="PfkB"/>
    <property type="match status" value="1"/>
</dbReference>
<feature type="binding site" evidence="12">
    <location>
        <begin position="222"/>
        <end position="226"/>
    </location>
    <ligand>
        <name>substrate</name>
    </ligand>
</feature>
<comment type="caution">
    <text evidence="15">The sequence shown here is derived from an EMBL/GenBank/DDBJ whole genome shotgun (WGS) entry which is preliminary data.</text>
</comment>
<evidence type="ECO:0000256" key="5">
    <source>
        <dbReference type="ARBA" id="ARBA00022723"/>
    </source>
</evidence>
<dbReference type="InterPro" id="IPR002173">
    <property type="entry name" value="Carboh/pur_kinase_PfkB_CS"/>
</dbReference>
<dbReference type="SUPFAM" id="SSF53613">
    <property type="entry name" value="Ribokinase-like"/>
    <property type="match status" value="1"/>
</dbReference>
<comment type="cofactor">
    <cofactor evidence="12">
        <name>Mg(2+)</name>
        <dbReference type="ChEBI" id="CHEBI:18420"/>
    </cofactor>
    <text evidence="12">Requires a divalent cation, most likely magnesium in vivo, as an electrophilic catalyst to aid phosphoryl group transfer. It is the chelate of the metal and the nucleotide that is the actual substrate.</text>
</comment>
<comment type="caution">
    <text evidence="12">Lacks conserved residue(s) required for the propagation of feature annotation.</text>
</comment>
<keyword evidence="9 12" id="KW-0460">Magnesium</keyword>
<accession>A0ABP6A4H8</accession>
<evidence type="ECO:0000256" key="1">
    <source>
        <dbReference type="ARBA" id="ARBA00005380"/>
    </source>
</evidence>
<dbReference type="HAMAP" id="MF_01987">
    <property type="entry name" value="Ribokinase"/>
    <property type="match status" value="1"/>
</dbReference>
<feature type="binding site" evidence="12">
    <location>
        <position position="424"/>
    </location>
    <ligand>
        <name>K(+)</name>
        <dbReference type="ChEBI" id="CHEBI:29103"/>
    </ligand>
</feature>
<feature type="binding site" evidence="12">
    <location>
        <position position="461"/>
    </location>
    <ligand>
        <name>K(+)</name>
        <dbReference type="ChEBI" id="CHEBI:29103"/>
    </ligand>
</feature>
<dbReference type="Gene3D" id="1.10.4080.10">
    <property type="entry name" value="ADP-ribosylation/Crystallin J1"/>
    <property type="match status" value="1"/>
</dbReference>
<dbReference type="InterPro" id="IPR002139">
    <property type="entry name" value="Ribo/fructo_kinase"/>
</dbReference>
<reference evidence="16" key="1">
    <citation type="journal article" date="2019" name="Int. J. Syst. Evol. Microbiol.">
        <title>The Global Catalogue of Microorganisms (GCM) 10K type strain sequencing project: providing services to taxonomists for standard genome sequencing and annotation.</title>
        <authorList>
            <consortium name="The Broad Institute Genomics Platform"/>
            <consortium name="The Broad Institute Genome Sequencing Center for Infectious Disease"/>
            <person name="Wu L."/>
            <person name="Ma J."/>
        </authorList>
    </citation>
    <scope>NUCLEOTIDE SEQUENCE [LARGE SCALE GENOMIC DNA]</scope>
    <source>
        <strain evidence="16">JCM 5062</strain>
    </source>
</reference>
<dbReference type="NCBIfam" id="TIGR02152">
    <property type="entry name" value="D_ribokin_bact"/>
    <property type="match status" value="1"/>
</dbReference>
<feature type="binding site" evidence="12">
    <location>
        <position position="365"/>
    </location>
    <ligand>
        <name>ATP</name>
        <dbReference type="ChEBI" id="CHEBI:30616"/>
    </ligand>
</feature>
<feature type="domain" description="Carbohydrate kinase PfkB" evidence="14">
    <location>
        <begin position="184"/>
        <end position="469"/>
    </location>
</feature>
<evidence type="ECO:0000256" key="10">
    <source>
        <dbReference type="ARBA" id="ARBA00022958"/>
    </source>
</evidence>
<evidence type="ECO:0000256" key="7">
    <source>
        <dbReference type="ARBA" id="ARBA00022777"/>
    </source>
</evidence>
<evidence type="ECO:0000256" key="2">
    <source>
        <dbReference type="ARBA" id="ARBA00012035"/>
    </source>
</evidence>
<dbReference type="EMBL" id="BAAASR010000027">
    <property type="protein sequence ID" value="GAA2510516.1"/>
    <property type="molecule type" value="Genomic_DNA"/>
</dbReference>
<evidence type="ECO:0000256" key="6">
    <source>
        <dbReference type="ARBA" id="ARBA00022741"/>
    </source>
</evidence>
<feature type="binding site" evidence="12">
    <location>
        <position position="321"/>
    </location>
    <ligand>
        <name>substrate</name>
    </ligand>
</feature>
<organism evidence="15 16">
    <name type="scientific">Streptomyces gobitricini</name>
    <dbReference type="NCBI Taxonomy" id="68211"/>
    <lineage>
        <taxon>Bacteria</taxon>
        <taxon>Bacillati</taxon>
        <taxon>Actinomycetota</taxon>
        <taxon>Actinomycetes</taxon>
        <taxon>Kitasatosporales</taxon>
        <taxon>Streptomycetaceae</taxon>
        <taxon>Streptomyces</taxon>
    </lineage>
</organism>
<comment type="subunit">
    <text evidence="12">Homodimer.</text>
</comment>
<comment type="similarity">
    <text evidence="12">Belongs to the carbohydrate kinase PfkB family. Ribokinase subfamily.</text>
</comment>
<dbReference type="InterPro" id="IPR011611">
    <property type="entry name" value="PfkB_dom"/>
</dbReference>
<feature type="binding site" evidence="12">
    <location>
        <position position="463"/>
    </location>
    <ligand>
        <name>K(+)</name>
        <dbReference type="ChEBI" id="CHEBI:29103"/>
    </ligand>
</feature>
<keyword evidence="4 12" id="KW-0808">Transferase</keyword>
<protein>
    <recommendedName>
        <fullName evidence="3 12">Ribokinase</fullName>
        <shortName evidence="12">RK</shortName>
        <ecNumber evidence="2 12">2.7.1.15</ecNumber>
    </recommendedName>
</protein>
<keyword evidence="12" id="KW-0963">Cytoplasm</keyword>
<dbReference type="InterPro" id="IPR029056">
    <property type="entry name" value="Ribokinase-like"/>
</dbReference>
<keyword evidence="6 12" id="KW-0547">Nucleotide-binding</keyword>
<dbReference type="CDD" id="cd01174">
    <property type="entry name" value="ribokinase"/>
    <property type="match status" value="1"/>
</dbReference>
<comment type="function">
    <text evidence="12">Catalyzes the phosphorylation of ribose at O-5 in a reaction requiring ATP and magnesium. The resulting D-ribose-5-phosphate can then be used either for sythesis of nucleotides, histidine, and tryptophan, or as a component of the pentose phosphate pathway.</text>
</comment>
<comment type="pathway">
    <text evidence="12">Carbohydrate metabolism; D-ribose degradation; D-ribose 5-phosphate from beta-D-ribopyranose: step 2/2.</text>
</comment>
<comment type="activity regulation">
    <text evidence="12">Activated by a monovalent cation that binds near, but not in, the active site. The most likely occupant of the site in vivo is potassium. Ion binding induces a conformational change that may alter substrate affinity.</text>
</comment>
<keyword evidence="16" id="KW-1185">Reference proteome</keyword>
<gene>
    <name evidence="12" type="primary">rbsK</name>
    <name evidence="15" type="ORF">GCM10010393_49320</name>
</gene>
<proteinExistence type="inferred from homology"/>
<keyword evidence="8 12" id="KW-0067">ATP-binding</keyword>
<feature type="binding site" evidence="12">
    <location>
        <begin position="395"/>
        <end position="400"/>
    </location>
    <ligand>
        <name>ATP</name>
        <dbReference type="ChEBI" id="CHEBI:30616"/>
    </ligand>
</feature>
<dbReference type="InterPro" id="IPR036705">
    <property type="entry name" value="Ribosyl_crysJ1_sf"/>
</dbReference>
<feature type="binding site" evidence="12">
    <location>
        <position position="467"/>
    </location>
    <ligand>
        <name>K(+)</name>
        <dbReference type="ChEBI" id="CHEBI:29103"/>
    </ligand>
</feature>
<comment type="catalytic activity">
    <reaction evidence="12">
        <text>D-ribose + ATP = D-ribose 5-phosphate + ADP + H(+)</text>
        <dbReference type="Rhea" id="RHEA:13697"/>
        <dbReference type="ChEBI" id="CHEBI:15378"/>
        <dbReference type="ChEBI" id="CHEBI:30616"/>
        <dbReference type="ChEBI" id="CHEBI:47013"/>
        <dbReference type="ChEBI" id="CHEBI:78346"/>
        <dbReference type="ChEBI" id="CHEBI:456216"/>
        <dbReference type="EC" id="2.7.1.15"/>
    </reaction>
</comment>
<evidence type="ECO:0000256" key="13">
    <source>
        <dbReference type="SAM" id="MobiDB-lite"/>
    </source>
</evidence>
<keyword evidence="11 12" id="KW-0119">Carbohydrate metabolism</keyword>
<evidence type="ECO:0000313" key="15">
    <source>
        <dbReference type="EMBL" id="GAA2510516.1"/>
    </source>
</evidence>
<evidence type="ECO:0000256" key="11">
    <source>
        <dbReference type="ARBA" id="ARBA00023277"/>
    </source>
</evidence>
<dbReference type="EC" id="2.7.1.15" evidence="2 12"/>
<dbReference type="InterPro" id="IPR011877">
    <property type="entry name" value="Ribokinase"/>
</dbReference>
<comment type="subcellular location">
    <subcellularLocation>
        <location evidence="12">Cytoplasm</location>
    </subcellularLocation>
</comment>
<feature type="compositionally biased region" description="Basic residues" evidence="13">
    <location>
        <begin position="155"/>
        <end position="173"/>
    </location>
</feature>
<evidence type="ECO:0000259" key="14">
    <source>
        <dbReference type="Pfam" id="PF00294"/>
    </source>
</evidence>
<name>A0ABP6A4H8_9ACTN</name>
<evidence type="ECO:0000313" key="16">
    <source>
        <dbReference type="Proteomes" id="UP001499942"/>
    </source>
</evidence>
<keyword evidence="7 12" id="KW-0418">Kinase</keyword>
<evidence type="ECO:0000256" key="8">
    <source>
        <dbReference type="ARBA" id="ARBA00022840"/>
    </source>
</evidence>
<dbReference type="PROSITE" id="PS00584">
    <property type="entry name" value="PFKB_KINASES_2"/>
    <property type="match status" value="1"/>
</dbReference>
<feature type="region of interest" description="Disordered" evidence="13">
    <location>
        <begin position="128"/>
        <end position="183"/>
    </location>
</feature>
<dbReference type="PANTHER" id="PTHR10584:SF166">
    <property type="entry name" value="RIBOKINASE"/>
    <property type="match status" value="1"/>
</dbReference>
<feature type="binding site" evidence="12">
    <location>
        <begin position="427"/>
        <end position="428"/>
    </location>
    <ligand>
        <name>ATP</name>
        <dbReference type="ChEBI" id="CHEBI:30616"/>
    </ligand>
</feature>
<evidence type="ECO:0000256" key="4">
    <source>
        <dbReference type="ARBA" id="ARBA00022679"/>
    </source>
</evidence>
<sequence length="477" mass="48325">MPTGTPVLAHTANGVFGAMFTAAVIATAASGTVDVHQSRAAGLTVVPPDSRLARAVRFGIATAHAHSGFDTVVDRLHTAYGSYHWVHVVPNTALLAAAPTHADGDYILSICRAVSGGWDTGCNGATAGSVAGLPAGPSRKDPRPLGRAPQEPPRHLRPHVRRRRFRHPRHPHSPARTPGGTPPMTHIVVLGSTNMDLVAYVGRAPELGETVTGREFRTIPGGKGANQAVAAARAGAEVSMIGAVGSDEFGARLRAGLTAAGVDTDLLRTVDGPSGTAHIVVDDEGGNAIVVIPGANGSVTSLAPGDETLIATGSALLLQLELPLSAVTAGAEAARRHGVRTILTPAPAQPLPPALLAATDLLVPNEHEAAALTGHADPRAAADALLRQVPEVVITLGGAGSLYAARGADPVTVPAPRVRAVDTTAAGDTFVGALAVALGEGTPVPDALAWASSAAALSVQRPGATSSMPYRTEIDTA</sequence>
<dbReference type="Proteomes" id="UP001499942">
    <property type="component" value="Unassembled WGS sequence"/>
</dbReference>
<evidence type="ECO:0000256" key="12">
    <source>
        <dbReference type="HAMAP-Rule" id="MF_01987"/>
    </source>
</evidence>
<comment type="similarity">
    <text evidence="1">Belongs to the carbohydrate kinase pfkB family.</text>
</comment>
<feature type="binding site" evidence="12">
    <location>
        <position position="422"/>
    </location>
    <ligand>
        <name>K(+)</name>
        <dbReference type="ChEBI" id="CHEBI:29103"/>
    </ligand>
</feature>
<feature type="binding site" evidence="12">
    <location>
        <position position="458"/>
    </location>
    <ligand>
        <name>K(+)</name>
        <dbReference type="ChEBI" id="CHEBI:29103"/>
    </ligand>
</feature>
<feature type="active site" description="Proton acceptor" evidence="12">
    <location>
        <position position="428"/>
    </location>
</feature>
<feature type="binding site" evidence="12">
    <location>
        <begin position="194"/>
        <end position="196"/>
    </location>
    <ligand>
        <name>substrate</name>
    </ligand>
</feature>
<evidence type="ECO:0000256" key="3">
    <source>
        <dbReference type="ARBA" id="ARBA00016943"/>
    </source>
</evidence>
<keyword evidence="5 12" id="KW-0479">Metal-binding</keyword>
<dbReference type="Gene3D" id="3.40.1190.20">
    <property type="match status" value="1"/>
</dbReference>
<dbReference type="SUPFAM" id="SSF101478">
    <property type="entry name" value="ADP-ribosylglycohydrolase"/>
    <property type="match status" value="1"/>
</dbReference>
<dbReference type="PANTHER" id="PTHR10584">
    <property type="entry name" value="SUGAR KINASE"/>
    <property type="match status" value="1"/>
</dbReference>
<evidence type="ECO:0000256" key="9">
    <source>
        <dbReference type="ARBA" id="ARBA00022842"/>
    </source>
</evidence>
<dbReference type="Pfam" id="PF03747">
    <property type="entry name" value="ADP_ribosyl_GH"/>
    <property type="match status" value="1"/>
</dbReference>
<keyword evidence="10 12" id="KW-0630">Potassium</keyword>
<dbReference type="InterPro" id="IPR005502">
    <property type="entry name" value="Ribosyl_crysJ1"/>
</dbReference>
<feature type="binding site" evidence="12">
    <location>
        <position position="428"/>
    </location>
    <ligand>
        <name>substrate</name>
    </ligand>
</feature>